<dbReference type="GO" id="GO:0051213">
    <property type="term" value="F:dioxygenase activity"/>
    <property type="evidence" value="ECO:0007669"/>
    <property type="project" value="UniProtKB-KW"/>
</dbReference>
<evidence type="ECO:0000313" key="2">
    <source>
        <dbReference type="EMBL" id="SEM05958.1"/>
    </source>
</evidence>
<dbReference type="SUPFAM" id="SSF54593">
    <property type="entry name" value="Glyoxalase/Bleomycin resistance protein/Dihydroxybiphenyl dioxygenase"/>
    <property type="match status" value="1"/>
</dbReference>
<keyword evidence="2" id="KW-0223">Dioxygenase</keyword>
<organism evidence="2 3">
    <name type="scientific">Rhodococcus maanshanensis</name>
    <dbReference type="NCBI Taxonomy" id="183556"/>
    <lineage>
        <taxon>Bacteria</taxon>
        <taxon>Bacillati</taxon>
        <taxon>Actinomycetota</taxon>
        <taxon>Actinomycetes</taxon>
        <taxon>Mycobacteriales</taxon>
        <taxon>Nocardiaceae</taxon>
        <taxon>Rhodococcus</taxon>
    </lineage>
</organism>
<accession>A0A1H7VAJ3</accession>
<keyword evidence="3" id="KW-1185">Reference proteome</keyword>
<name>A0A1H7VAJ3_9NOCA</name>
<dbReference type="EMBL" id="FOAW01000021">
    <property type="protein sequence ID" value="SEM05958.1"/>
    <property type="molecule type" value="Genomic_DNA"/>
</dbReference>
<dbReference type="AlphaFoldDB" id="A0A1H7VAJ3"/>
<dbReference type="InterPro" id="IPR029068">
    <property type="entry name" value="Glyas_Bleomycin-R_OHBP_Dase"/>
</dbReference>
<dbReference type="RefSeq" id="WP_072750788.1">
    <property type="nucleotide sequence ID" value="NZ_FOAW01000021.1"/>
</dbReference>
<keyword evidence="2" id="KW-0560">Oxidoreductase</keyword>
<dbReference type="PANTHER" id="PTHR35006">
    <property type="entry name" value="GLYOXALASE FAMILY PROTEIN (AFU_ORTHOLOGUE AFUA_5G14830)"/>
    <property type="match status" value="1"/>
</dbReference>
<sequence>MIGHLGINVPDLGRAVAYYDQILPLLGFETFFGDITQHSYRPADGKRGTYLFLYPAADPASGYSRERAGLQHLAFVVPTRTRVREVADAVAALGSEIVHAPREFPEYPPPYYATFWTDPHGFLLEAVCHHDRD</sequence>
<gene>
    <name evidence="2" type="ORF">SAMN05444583_12138</name>
</gene>
<proteinExistence type="predicted"/>
<feature type="domain" description="VOC" evidence="1">
    <location>
        <begin position="1"/>
        <end position="129"/>
    </location>
</feature>
<dbReference type="InterPro" id="IPR037523">
    <property type="entry name" value="VOC_core"/>
</dbReference>
<dbReference type="PANTHER" id="PTHR35006:SF2">
    <property type="entry name" value="GLYOXALASE FAMILY PROTEIN (AFU_ORTHOLOGUE AFUA_5G14830)"/>
    <property type="match status" value="1"/>
</dbReference>
<protein>
    <submittedName>
        <fullName evidence="2">Catechol 2,3-dioxygenase</fullName>
    </submittedName>
</protein>
<evidence type="ECO:0000259" key="1">
    <source>
        <dbReference type="PROSITE" id="PS51819"/>
    </source>
</evidence>
<dbReference type="Pfam" id="PF00903">
    <property type="entry name" value="Glyoxalase"/>
    <property type="match status" value="1"/>
</dbReference>
<dbReference type="Proteomes" id="UP000198677">
    <property type="component" value="Unassembled WGS sequence"/>
</dbReference>
<reference evidence="3" key="1">
    <citation type="submission" date="2016-10" db="EMBL/GenBank/DDBJ databases">
        <authorList>
            <person name="Varghese N."/>
            <person name="Submissions S."/>
        </authorList>
    </citation>
    <scope>NUCLEOTIDE SEQUENCE [LARGE SCALE GENOMIC DNA]</scope>
    <source>
        <strain evidence="3">DSM 44675</strain>
    </source>
</reference>
<dbReference type="PROSITE" id="PS51819">
    <property type="entry name" value="VOC"/>
    <property type="match status" value="1"/>
</dbReference>
<dbReference type="Gene3D" id="3.10.180.10">
    <property type="entry name" value="2,3-Dihydroxybiphenyl 1,2-Dioxygenase, domain 1"/>
    <property type="match status" value="1"/>
</dbReference>
<evidence type="ECO:0000313" key="3">
    <source>
        <dbReference type="Proteomes" id="UP000198677"/>
    </source>
</evidence>
<dbReference type="InterPro" id="IPR004360">
    <property type="entry name" value="Glyas_Fos-R_dOase_dom"/>
</dbReference>
<dbReference type="OrthoDB" id="5242506at2"/>